<evidence type="ECO:0000256" key="1">
    <source>
        <dbReference type="SAM" id="MobiDB-lite"/>
    </source>
</evidence>
<reference evidence="3 4" key="1">
    <citation type="submission" date="2018-07" db="EMBL/GenBank/DDBJ databases">
        <title>Draft genome of the type strain Streptomyces armeniacus ATCC 15676.</title>
        <authorList>
            <person name="Labana P."/>
            <person name="Gosse J.T."/>
            <person name="Boddy C.N."/>
        </authorList>
    </citation>
    <scope>NUCLEOTIDE SEQUENCE [LARGE SCALE GENOMIC DNA]</scope>
    <source>
        <strain evidence="3 4">ATCC 15676</strain>
    </source>
</reference>
<feature type="region of interest" description="Disordered" evidence="1">
    <location>
        <begin position="128"/>
        <end position="155"/>
    </location>
</feature>
<dbReference type="Proteomes" id="UP000254425">
    <property type="component" value="Chromosome"/>
</dbReference>
<feature type="compositionally biased region" description="Basic residues" evidence="1">
    <location>
        <begin position="135"/>
        <end position="155"/>
    </location>
</feature>
<evidence type="ECO:0000313" key="3">
    <source>
        <dbReference type="EMBL" id="AXK37841.1"/>
    </source>
</evidence>
<dbReference type="EMBL" id="CP031320">
    <property type="protein sequence ID" value="AXK37841.1"/>
    <property type="molecule type" value="Genomic_DNA"/>
</dbReference>
<accession>A0A345Y1S5</accession>
<sequence>MPEPIRFFGTTWVDRTGGYAVRRACLVVGALTATVVGAYALRLAYEGVAISELGAWARFMLILVFAVASSVGFSRTLTRFSRRPGDTPEDEARERSMRSIMLVGFLGILLAYGLRGLVEAPGEKMRRTEYEEALRRHRRRRSSRTGNPAKRKRKR</sequence>
<evidence type="ECO:0000256" key="2">
    <source>
        <dbReference type="SAM" id="Phobius"/>
    </source>
</evidence>
<proteinExistence type="predicted"/>
<keyword evidence="2" id="KW-1133">Transmembrane helix</keyword>
<evidence type="ECO:0000313" key="4">
    <source>
        <dbReference type="Proteomes" id="UP000254425"/>
    </source>
</evidence>
<organism evidence="3 4">
    <name type="scientific">Streptomyces armeniacus</name>
    <dbReference type="NCBI Taxonomy" id="83291"/>
    <lineage>
        <taxon>Bacteria</taxon>
        <taxon>Bacillati</taxon>
        <taxon>Actinomycetota</taxon>
        <taxon>Actinomycetes</taxon>
        <taxon>Kitasatosporales</taxon>
        <taxon>Streptomycetaceae</taxon>
        <taxon>Streptomyces</taxon>
    </lineage>
</organism>
<dbReference type="KEGG" id="sarm:DVA86_32950"/>
<keyword evidence="4" id="KW-1185">Reference proteome</keyword>
<feature type="transmembrane region" description="Helical" evidence="2">
    <location>
        <begin position="53"/>
        <end position="77"/>
    </location>
</feature>
<feature type="transmembrane region" description="Helical" evidence="2">
    <location>
        <begin position="97"/>
        <end position="118"/>
    </location>
</feature>
<feature type="transmembrane region" description="Helical" evidence="2">
    <location>
        <begin position="20"/>
        <end position="41"/>
    </location>
</feature>
<name>A0A345Y1S5_9ACTN</name>
<keyword evidence="2" id="KW-0812">Transmembrane</keyword>
<evidence type="ECO:0008006" key="5">
    <source>
        <dbReference type="Google" id="ProtNLM"/>
    </source>
</evidence>
<keyword evidence="2" id="KW-0472">Membrane</keyword>
<dbReference type="AlphaFoldDB" id="A0A345Y1S5"/>
<gene>
    <name evidence="3" type="ORF">DVA86_32950</name>
</gene>
<protein>
    <recommendedName>
        <fullName evidence="5">EamA/RhaT family transporter</fullName>
    </recommendedName>
</protein>